<dbReference type="InterPro" id="IPR000086">
    <property type="entry name" value="NUDIX_hydrolase_dom"/>
</dbReference>
<dbReference type="InterPro" id="IPR015797">
    <property type="entry name" value="NUDIX_hydrolase-like_dom_sf"/>
</dbReference>
<dbReference type="EC" id="3.6.1.1" evidence="3"/>
<accession>A0A174BE56</accession>
<dbReference type="SUPFAM" id="SSF55811">
    <property type="entry name" value="Nudix"/>
    <property type="match status" value="1"/>
</dbReference>
<dbReference type="InterPro" id="IPR014078">
    <property type="entry name" value="Nudix_YtkD"/>
</dbReference>
<evidence type="ECO:0000256" key="1">
    <source>
        <dbReference type="ARBA" id="ARBA00001946"/>
    </source>
</evidence>
<dbReference type="PANTHER" id="PTHR43736:SF1">
    <property type="entry name" value="DIHYDRONEOPTERIN TRIPHOSPHATE DIPHOSPHATASE"/>
    <property type="match status" value="1"/>
</dbReference>
<evidence type="ECO:0000313" key="9">
    <source>
        <dbReference type="Proteomes" id="UP000095362"/>
    </source>
</evidence>
<evidence type="ECO:0000256" key="5">
    <source>
        <dbReference type="ARBA" id="ARBA00022801"/>
    </source>
</evidence>
<keyword evidence="4" id="KW-0479">Metal-binding</keyword>
<reference evidence="8 9" key="1">
    <citation type="submission" date="2015-09" db="EMBL/GenBank/DDBJ databases">
        <authorList>
            <consortium name="Pathogen Informatics"/>
        </authorList>
    </citation>
    <scope>NUCLEOTIDE SEQUENCE [LARGE SCALE GENOMIC DNA]</scope>
    <source>
        <strain evidence="8 9">2789STDY5834866</strain>
    </source>
</reference>
<dbReference type="InterPro" id="IPR036649">
    <property type="entry name" value="Pyrophosphatase_sf"/>
</dbReference>
<evidence type="ECO:0000259" key="7">
    <source>
        <dbReference type="PROSITE" id="PS51462"/>
    </source>
</evidence>
<dbReference type="Gene3D" id="3.90.79.10">
    <property type="entry name" value="Nucleoside Triphosphate Pyrophosphohydrolase"/>
    <property type="match status" value="1"/>
</dbReference>
<dbReference type="PROSITE" id="PS51462">
    <property type="entry name" value="NUDIX"/>
    <property type="match status" value="1"/>
</dbReference>
<comment type="similarity">
    <text evidence="2">Belongs to the Nudix hydrolase family.</text>
</comment>
<dbReference type="EMBL" id="CYZK01000028">
    <property type="protein sequence ID" value="CUO79478.1"/>
    <property type="molecule type" value="Genomic_DNA"/>
</dbReference>
<feature type="domain" description="Nudix hydrolase" evidence="7">
    <location>
        <begin position="16"/>
        <end position="148"/>
    </location>
</feature>
<dbReference type="Pfam" id="PF00719">
    <property type="entry name" value="Pyrophosphatase"/>
    <property type="match status" value="1"/>
</dbReference>
<dbReference type="InterPro" id="IPR008162">
    <property type="entry name" value="Pyrophosphatase"/>
</dbReference>
<dbReference type="Pfam" id="PF00293">
    <property type="entry name" value="NUDIX"/>
    <property type="match status" value="1"/>
</dbReference>
<evidence type="ECO:0000256" key="6">
    <source>
        <dbReference type="ARBA" id="ARBA00022842"/>
    </source>
</evidence>
<dbReference type="CDD" id="cd04665">
    <property type="entry name" value="NUDIX_RppH"/>
    <property type="match status" value="1"/>
</dbReference>
<protein>
    <recommendedName>
        <fullName evidence="3">inorganic diphosphatase</fullName>
        <ecNumber evidence="3">3.6.1.1</ecNumber>
    </recommendedName>
</protein>
<gene>
    <name evidence="8" type="primary">ytkD</name>
    <name evidence="8" type="ORF">ERS852481_02899</name>
</gene>
<evidence type="ECO:0000256" key="4">
    <source>
        <dbReference type="ARBA" id="ARBA00022723"/>
    </source>
</evidence>
<evidence type="ECO:0000256" key="2">
    <source>
        <dbReference type="ARBA" id="ARBA00005582"/>
    </source>
</evidence>
<dbReference type="InterPro" id="IPR020084">
    <property type="entry name" value="NUDIX_hydrolase_CS"/>
</dbReference>
<sequence length="257" mass="29774">MGRENVMEVKFYDTVNDELLKFAVIISQSNGKWVFCKHKERDTYEVPGGHREAGEDIFETAKRELQEETGAIKFEIKPICVYSVTGKTRVNDTGEETFGLLCFAEITEFAKELHSEMEKVVLMDELPENWTYPLIQPKLIEKYLQVKNNSIIGTTVTVTVDRPLGSYHPEYKDMYYPINYGYIEGVMAPDGEEQDAYILGVNEPVKKFTGKIIAIVRRKDDIEEKWVVVPDGVTFSKEEIRRQIHFQEQYFDSEIVM</sequence>
<dbReference type="GO" id="GO:0000287">
    <property type="term" value="F:magnesium ion binding"/>
    <property type="evidence" value="ECO:0007669"/>
    <property type="project" value="InterPro"/>
</dbReference>
<proteinExistence type="inferred from homology"/>
<dbReference type="GO" id="GO:0006796">
    <property type="term" value="P:phosphate-containing compound metabolic process"/>
    <property type="evidence" value="ECO:0007669"/>
    <property type="project" value="InterPro"/>
</dbReference>
<dbReference type="PROSITE" id="PS00893">
    <property type="entry name" value="NUDIX_BOX"/>
    <property type="match status" value="1"/>
</dbReference>
<keyword evidence="6" id="KW-0460">Magnesium</keyword>
<dbReference type="PANTHER" id="PTHR43736">
    <property type="entry name" value="ADP-RIBOSE PYROPHOSPHATASE"/>
    <property type="match status" value="1"/>
</dbReference>
<dbReference type="AlphaFoldDB" id="A0A174BE56"/>
<dbReference type="SUPFAM" id="SSF50324">
    <property type="entry name" value="Inorganic pyrophosphatase"/>
    <property type="match status" value="1"/>
</dbReference>
<comment type="cofactor">
    <cofactor evidence="1">
        <name>Mg(2+)</name>
        <dbReference type="ChEBI" id="CHEBI:18420"/>
    </cofactor>
</comment>
<name>A0A174BE56_9FIRM</name>
<dbReference type="GO" id="GO:0005737">
    <property type="term" value="C:cytoplasm"/>
    <property type="evidence" value="ECO:0007669"/>
    <property type="project" value="InterPro"/>
</dbReference>
<dbReference type="GO" id="GO:0035539">
    <property type="term" value="F:8-oxo-7,8-dihydrodeoxyguanosine triphosphate pyrophosphatase activity"/>
    <property type="evidence" value="ECO:0007669"/>
    <property type="project" value="UniProtKB-EC"/>
</dbReference>
<dbReference type="Proteomes" id="UP000095362">
    <property type="component" value="Unassembled WGS sequence"/>
</dbReference>
<evidence type="ECO:0000256" key="3">
    <source>
        <dbReference type="ARBA" id="ARBA00012146"/>
    </source>
</evidence>
<dbReference type="GO" id="GO:0004427">
    <property type="term" value="F:inorganic diphosphate phosphatase activity"/>
    <property type="evidence" value="ECO:0007669"/>
    <property type="project" value="InterPro"/>
</dbReference>
<keyword evidence="5 8" id="KW-0378">Hydrolase</keyword>
<organism evidence="8 9">
    <name type="scientific">Coprococcus comes</name>
    <dbReference type="NCBI Taxonomy" id="410072"/>
    <lineage>
        <taxon>Bacteria</taxon>
        <taxon>Bacillati</taxon>
        <taxon>Bacillota</taxon>
        <taxon>Clostridia</taxon>
        <taxon>Lachnospirales</taxon>
        <taxon>Lachnospiraceae</taxon>
        <taxon>Coprococcus</taxon>
    </lineage>
</organism>
<evidence type="ECO:0000313" key="8">
    <source>
        <dbReference type="EMBL" id="CUO79478.1"/>
    </source>
</evidence>